<evidence type="ECO:0000313" key="2">
    <source>
        <dbReference type="EMBL" id="MBC2664035.1"/>
    </source>
</evidence>
<feature type="domain" description="Glycosyltransferase 2-like" evidence="1">
    <location>
        <begin position="2"/>
        <end position="128"/>
    </location>
</feature>
<dbReference type="Proteomes" id="UP000566813">
    <property type="component" value="Unassembled WGS sequence"/>
</dbReference>
<dbReference type="Pfam" id="PF00535">
    <property type="entry name" value="Glycos_transf_2"/>
    <property type="match status" value="1"/>
</dbReference>
<keyword evidence="2" id="KW-0808">Transferase</keyword>
<accession>A0A7X1KKC4</accession>
<proteinExistence type="predicted"/>
<reference evidence="2 3" key="1">
    <citation type="submission" date="2020-08" db="EMBL/GenBank/DDBJ databases">
        <title>The genome sequence of type strain Novosphingobium flavum NBRC 111647.</title>
        <authorList>
            <person name="Liu Y."/>
        </authorList>
    </citation>
    <scope>NUCLEOTIDE SEQUENCE [LARGE SCALE GENOMIC DNA]</scope>
    <source>
        <strain evidence="2 3">NBRC 111647</strain>
    </source>
</reference>
<comment type="caution">
    <text evidence="2">The sequence shown here is derived from an EMBL/GenBank/DDBJ whole genome shotgun (WGS) entry which is preliminary data.</text>
</comment>
<keyword evidence="3" id="KW-1185">Reference proteome</keyword>
<protein>
    <submittedName>
        <fullName evidence="2">Glycosyltransferase family 2 protein</fullName>
    </submittedName>
</protein>
<gene>
    <name evidence="2" type="ORF">H7F51_00735</name>
</gene>
<dbReference type="SUPFAM" id="SSF53448">
    <property type="entry name" value="Nucleotide-diphospho-sugar transferases"/>
    <property type="match status" value="1"/>
</dbReference>
<dbReference type="EMBL" id="JACLAW010000001">
    <property type="protein sequence ID" value="MBC2664035.1"/>
    <property type="molecule type" value="Genomic_DNA"/>
</dbReference>
<evidence type="ECO:0000259" key="1">
    <source>
        <dbReference type="Pfam" id="PF00535"/>
    </source>
</evidence>
<name>A0A7X1KKC4_9SPHN</name>
<organism evidence="2 3">
    <name type="scientific">Novosphingobium flavum</name>
    <dbReference type="NCBI Taxonomy" id="1778672"/>
    <lineage>
        <taxon>Bacteria</taxon>
        <taxon>Pseudomonadati</taxon>
        <taxon>Pseudomonadota</taxon>
        <taxon>Alphaproteobacteria</taxon>
        <taxon>Sphingomonadales</taxon>
        <taxon>Sphingomonadaceae</taxon>
        <taxon>Novosphingobium</taxon>
    </lineage>
</organism>
<dbReference type="PANTHER" id="PTHR43646">
    <property type="entry name" value="GLYCOSYLTRANSFERASE"/>
    <property type="match status" value="1"/>
</dbReference>
<dbReference type="Gene3D" id="3.90.550.10">
    <property type="entry name" value="Spore Coat Polysaccharide Biosynthesis Protein SpsA, Chain A"/>
    <property type="match status" value="1"/>
</dbReference>
<dbReference type="InterPro" id="IPR029044">
    <property type="entry name" value="Nucleotide-diphossugar_trans"/>
</dbReference>
<dbReference type="AlphaFoldDB" id="A0A7X1KKC4"/>
<dbReference type="PANTHER" id="PTHR43646:SF3">
    <property type="entry name" value="SLR1566 PROTEIN"/>
    <property type="match status" value="1"/>
</dbReference>
<dbReference type="CDD" id="cd00761">
    <property type="entry name" value="Glyco_tranf_GTA_type"/>
    <property type="match status" value="1"/>
</dbReference>
<evidence type="ECO:0000313" key="3">
    <source>
        <dbReference type="Proteomes" id="UP000566813"/>
    </source>
</evidence>
<dbReference type="GO" id="GO:0016740">
    <property type="term" value="F:transferase activity"/>
    <property type="evidence" value="ECO:0007669"/>
    <property type="project" value="UniProtKB-KW"/>
</dbReference>
<dbReference type="InterPro" id="IPR001173">
    <property type="entry name" value="Glyco_trans_2-like"/>
</dbReference>
<sequence>MIIPYFNEREFLRGTIASLAAQAVRPLLILVDNASTDGSGPVARQACADFGVEAIHLHESRPGKVAALQCGLRAVTSRYVATCDADTYYPPRYLELAGRLLEREGVAAAIAANTAAGASPMSKRKAGWRMALTGAILRQQCLNGGASQVFRTTALKACGGFDPAIWNWVLEDHEIMARVERHGRIVYHPGFICHPAQRPRSVNCTGWTLAEQIRYHLAGAKGRLSFFHDELAPRLRARALPSEMLRRAKAA</sequence>